<dbReference type="Gene3D" id="3.40.50.300">
    <property type="entry name" value="P-loop containing nucleotide triphosphate hydrolases"/>
    <property type="match status" value="1"/>
</dbReference>
<keyword evidence="5" id="KW-1185">Reference proteome</keyword>
<keyword evidence="1 4" id="KW-0808">Transferase</keyword>
<evidence type="ECO:0000313" key="5">
    <source>
        <dbReference type="Proteomes" id="UP000473014"/>
    </source>
</evidence>
<sequence>MKLLRAVNGILASATGYEVRRARTARKKAPHGPSPATSGGGAGASCAAPVTGYRPPASPETDRLVREPVFIISSIRSGSTLLRMLLDAHSRLRAPHELHLRRLEVHPTTRLASEAMRELDLDRADLEHLLWDRVLHRELVRSGKSVIVEKTPANAFAWRRVKACWPDARFVFLLRHPASIAASWHDSDPSKRTMEEAVAEALRYAEAVQEARENLSGITVRYEDLTEDPARELRRVCEFLGVEWEPEMVEYGDRASGRLRRGLGDWREKIRTGRVQAARPLPALSEVPEPLRPLCEAWGYTTERTETATG</sequence>
<comment type="caution">
    <text evidence="4">The sequence shown here is derived from an EMBL/GenBank/DDBJ whole genome shotgun (WGS) entry which is preliminary data.</text>
</comment>
<evidence type="ECO:0000256" key="2">
    <source>
        <dbReference type="SAM" id="Coils"/>
    </source>
</evidence>
<dbReference type="PANTHER" id="PTHR12788:SF10">
    <property type="entry name" value="PROTEIN-TYROSINE SULFOTRANSFERASE"/>
    <property type="match status" value="1"/>
</dbReference>
<dbReference type="GO" id="GO:0008476">
    <property type="term" value="F:protein-tyrosine sulfotransferase activity"/>
    <property type="evidence" value="ECO:0007669"/>
    <property type="project" value="InterPro"/>
</dbReference>
<accession>A0A6G2BFF4</accession>
<evidence type="ECO:0000313" key="4">
    <source>
        <dbReference type="EMBL" id="MTE20934.1"/>
    </source>
</evidence>
<dbReference type="InterPro" id="IPR026634">
    <property type="entry name" value="TPST-like"/>
</dbReference>
<evidence type="ECO:0000256" key="1">
    <source>
        <dbReference type="ARBA" id="ARBA00022679"/>
    </source>
</evidence>
<gene>
    <name evidence="4" type="ORF">F0L17_17790</name>
</gene>
<protein>
    <submittedName>
        <fullName evidence="4">Sulfotransferase</fullName>
    </submittedName>
</protein>
<name>A0A6G2BFF4_9ACTN</name>
<organism evidence="4 5">
    <name type="scientific">Streptomyces taklimakanensis</name>
    <dbReference type="NCBI Taxonomy" id="2569853"/>
    <lineage>
        <taxon>Bacteria</taxon>
        <taxon>Bacillati</taxon>
        <taxon>Actinomycetota</taxon>
        <taxon>Actinomycetes</taxon>
        <taxon>Kitasatosporales</taxon>
        <taxon>Streptomycetaceae</taxon>
        <taxon>Streptomyces</taxon>
    </lineage>
</organism>
<feature type="coiled-coil region" evidence="2">
    <location>
        <begin position="194"/>
        <end position="228"/>
    </location>
</feature>
<dbReference type="PANTHER" id="PTHR12788">
    <property type="entry name" value="PROTEIN-TYROSINE SULFOTRANSFERASE 2"/>
    <property type="match status" value="1"/>
</dbReference>
<reference evidence="4 5" key="1">
    <citation type="submission" date="2019-11" db="EMBL/GenBank/DDBJ databases">
        <authorList>
            <person name="Yuan L."/>
        </authorList>
    </citation>
    <scope>NUCLEOTIDE SEQUENCE [LARGE SCALE GENOMIC DNA]</scope>
    <source>
        <strain evidence="4 5">TRM43335</strain>
    </source>
</reference>
<dbReference type="Proteomes" id="UP000473014">
    <property type="component" value="Unassembled WGS sequence"/>
</dbReference>
<proteinExistence type="predicted"/>
<evidence type="ECO:0000256" key="3">
    <source>
        <dbReference type="SAM" id="MobiDB-lite"/>
    </source>
</evidence>
<dbReference type="AlphaFoldDB" id="A0A6G2BFF4"/>
<dbReference type="SUPFAM" id="SSF52540">
    <property type="entry name" value="P-loop containing nucleoside triphosphate hydrolases"/>
    <property type="match status" value="1"/>
</dbReference>
<dbReference type="Pfam" id="PF13469">
    <property type="entry name" value="Sulfotransfer_3"/>
    <property type="match status" value="1"/>
</dbReference>
<feature type="region of interest" description="Disordered" evidence="3">
    <location>
        <begin position="22"/>
        <end position="59"/>
    </location>
</feature>
<dbReference type="EMBL" id="WIXO01000001">
    <property type="protein sequence ID" value="MTE20934.1"/>
    <property type="molecule type" value="Genomic_DNA"/>
</dbReference>
<dbReference type="InterPro" id="IPR027417">
    <property type="entry name" value="P-loop_NTPase"/>
</dbReference>
<dbReference type="OrthoDB" id="9777890at2"/>
<keyword evidence="2" id="KW-0175">Coiled coil</keyword>